<proteinExistence type="predicted"/>
<dbReference type="EMBL" id="JAGIOF010000001">
    <property type="protein sequence ID" value="MBP2388217.1"/>
    <property type="molecule type" value="Genomic_DNA"/>
</dbReference>
<dbReference type="RefSeq" id="WP_210001089.1">
    <property type="nucleotide sequence ID" value="NZ_BAAAJY010000017.1"/>
</dbReference>
<dbReference type="Proteomes" id="UP001296993">
    <property type="component" value="Unassembled WGS sequence"/>
</dbReference>
<reference evidence="1 2" key="1">
    <citation type="submission" date="2021-03" db="EMBL/GenBank/DDBJ databases">
        <title>Sequencing the genomes of 1000 actinobacteria strains.</title>
        <authorList>
            <person name="Klenk H.-P."/>
        </authorList>
    </citation>
    <scope>NUCLEOTIDE SEQUENCE [LARGE SCALE GENOMIC DNA]</scope>
    <source>
        <strain evidence="1 2">DSM 15797</strain>
    </source>
</reference>
<sequence length="81" mass="9314">MSDKRLPIVEDITGLSRGYRLRWRLQFLGFSIFGPADQLPSRDPRERLKIDRARRVLRAHEAQGTPAPDEVIETARVNTAE</sequence>
<name>A0ABS4XID0_9MICC</name>
<organism evidence="1 2">
    <name type="scientific">Paeniglutamicibacter kerguelensis</name>
    <dbReference type="NCBI Taxonomy" id="254788"/>
    <lineage>
        <taxon>Bacteria</taxon>
        <taxon>Bacillati</taxon>
        <taxon>Actinomycetota</taxon>
        <taxon>Actinomycetes</taxon>
        <taxon>Micrococcales</taxon>
        <taxon>Micrococcaceae</taxon>
        <taxon>Paeniglutamicibacter</taxon>
    </lineage>
</organism>
<comment type="caution">
    <text evidence="1">The sequence shown here is derived from an EMBL/GenBank/DDBJ whole genome shotgun (WGS) entry which is preliminary data.</text>
</comment>
<evidence type="ECO:0000313" key="1">
    <source>
        <dbReference type="EMBL" id="MBP2388217.1"/>
    </source>
</evidence>
<evidence type="ECO:0008006" key="3">
    <source>
        <dbReference type="Google" id="ProtNLM"/>
    </source>
</evidence>
<protein>
    <recommendedName>
        <fullName evidence="3">DUF3263 domain-containing protein</fullName>
    </recommendedName>
</protein>
<evidence type="ECO:0000313" key="2">
    <source>
        <dbReference type="Proteomes" id="UP001296993"/>
    </source>
</evidence>
<keyword evidence="2" id="KW-1185">Reference proteome</keyword>
<accession>A0ABS4XID0</accession>
<gene>
    <name evidence="1" type="ORF">JOF47_003728</name>
</gene>